<evidence type="ECO:0000313" key="1">
    <source>
        <dbReference type="EMBL" id="PWK44294.1"/>
    </source>
</evidence>
<proteinExistence type="predicted"/>
<protein>
    <submittedName>
        <fullName evidence="1">Uncharacterized protein</fullName>
    </submittedName>
</protein>
<dbReference type="OrthoDB" id="3392293at2"/>
<dbReference type="AlphaFoldDB" id="A0A316FAJ8"/>
<accession>A0A316FAJ8</accession>
<reference evidence="1 2" key="1">
    <citation type="submission" date="2018-05" db="EMBL/GenBank/DDBJ databases">
        <title>Genomic Encyclopedia of Archaeal and Bacterial Type Strains, Phase II (KMG-II): from individual species to whole genera.</title>
        <authorList>
            <person name="Goeker M."/>
        </authorList>
    </citation>
    <scope>NUCLEOTIDE SEQUENCE [LARGE SCALE GENOMIC DNA]</scope>
    <source>
        <strain evidence="1 2">DSM 45184</strain>
    </source>
</reference>
<evidence type="ECO:0000313" key="2">
    <source>
        <dbReference type="Proteomes" id="UP000245697"/>
    </source>
</evidence>
<dbReference type="EMBL" id="QGGR01000012">
    <property type="protein sequence ID" value="PWK44294.1"/>
    <property type="molecule type" value="Genomic_DNA"/>
</dbReference>
<name>A0A316FAJ8_9ACTN</name>
<comment type="caution">
    <text evidence="1">The sequence shown here is derived from an EMBL/GenBank/DDBJ whole genome shotgun (WGS) entry which is preliminary data.</text>
</comment>
<sequence>MSVRQSREEQAAALAAILREVRVAEHWQPCDPSGCIDTAVRRWTTSDRRIKPARRTPESRLRDLLRGLREARGADLAYEEPGWLEHVAERFGAALLAADQANDAAAER</sequence>
<organism evidence="1 2">
    <name type="scientific">Actinoplanes xinjiangensis</name>
    <dbReference type="NCBI Taxonomy" id="512350"/>
    <lineage>
        <taxon>Bacteria</taxon>
        <taxon>Bacillati</taxon>
        <taxon>Actinomycetota</taxon>
        <taxon>Actinomycetes</taxon>
        <taxon>Micromonosporales</taxon>
        <taxon>Micromonosporaceae</taxon>
        <taxon>Actinoplanes</taxon>
    </lineage>
</organism>
<dbReference type="RefSeq" id="WP_109596763.1">
    <property type="nucleotide sequence ID" value="NZ_BONA01000029.1"/>
</dbReference>
<dbReference type="Proteomes" id="UP000245697">
    <property type="component" value="Unassembled WGS sequence"/>
</dbReference>
<gene>
    <name evidence="1" type="ORF">BC793_112169</name>
</gene>
<keyword evidence="2" id="KW-1185">Reference proteome</keyword>